<dbReference type="AlphaFoldDB" id="A0A1Z8BBV8"/>
<sequence length="101" mass="11303">MRKLVFAALAGVFMLSSGFSVVDNSIESKNPTNLLEFVDIMNVDLDNSEVSVEYIRTICRYTFKNSEGEVTAVVEFDKKEGVSCSDSGQIAQARRIRNLMR</sequence>
<evidence type="ECO:0000313" key="3">
    <source>
        <dbReference type="Proteomes" id="UP000196102"/>
    </source>
</evidence>
<keyword evidence="1" id="KW-0732">Signal</keyword>
<organism evidence="2 3">
    <name type="scientific">Nonlabens dokdonensis</name>
    <dbReference type="NCBI Taxonomy" id="328515"/>
    <lineage>
        <taxon>Bacteria</taxon>
        <taxon>Pseudomonadati</taxon>
        <taxon>Bacteroidota</taxon>
        <taxon>Flavobacteriia</taxon>
        <taxon>Flavobacteriales</taxon>
        <taxon>Flavobacteriaceae</taxon>
        <taxon>Nonlabens</taxon>
    </lineage>
</organism>
<dbReference type="Proteomes" id="UP000196102">
    <property type="component" value="Unassembled WGS sequence"/>
</dbReference>
<accession>A0A1Z8BBV8</accession>
<name>A0A1Z8BBV8_9FLAO</name>
<protein>
    <submittedName>
        <fullName evidence="2">Uncharacterized protein</fullName>
    </submittedName>
</protein>
<reference evidence="2 3" key="1">
    <citation type="journal article" date="2017" name="Proc. Natl. Acad. Sci. U.S.A.">
        <title>Simulation of Deepwater Horizon oil plume reveals substrate specialization within a complex community of hydrocarbon-degraders.</title>
        <authorList>
            <person name="Hu P."/>
            <person name="Dubinsky E.A."/>
            <person name="Probst A.J."/>
            <person name="Wang J."/>
            <person name="Sieber C.M.K."/>
            <person name="Tom L.M."/>
            <person name="Gardinali P."/>
            <person name="Banfield J.F."/>
            <person name="Atlas R.M."/>
            <person name="Andersen G.L."/>
        </authorList>
    </citation>
    <scope>NUCLEOTIDE SEQUENCE [LARGE SCALE GENOMIC DNA]</scope>
    <source>
        <strain evidence="2">35_9_T64</strain>
    </source>
</reference>
<evidence type="ECO:0000256" key="1">
    <source>
        <dbReference type="SAM" id="SignalP"/>
    </source>
</evidence>
<proteinExistence type="predicted"/>
<dbReference type="EMBL" id="MAAX01000029">
    <property type="protein sequence ID" value="OUS20081.1"/>
    <property type="molecule type" value="Genomic_DNA"/>
</dbReference>
<comment type="caution">
    <text evidence="2">The sequence shown here is derived from an EMBL/GenBank/DDBJ whole genome shotgun (WGS) entry which is preliminary data.</text>
</comment>
<gene>
    <name evidence="2" type="ORF">A9Q93_01840</name>
</gene>
<evidence type="ECO:0000313" key="2">
    <source>
        <dbReference type="EMBL" id="OUS20081.1"/>
    </source>
</evidence>
<feature type="chain" id="PRO_5013369248" evidence="1">
    <location>
        <begin position="23"/>
        <end position="101"/>
    </location>
</feature>
<feature type="signal peptide" evidence="1">
    <location>
        <begin position="1"/>
        <end position="22"/>
    </location>
</feature>
<dbReference type="RefSeq" id="WP_303685679.1">
    <property type="nucleotide sequence ID" value="NZ_CAJXYO010000024.1"/>
</dbReference>